<dbReference type="AlphaFoldDB" id="A0A9P4I2D5"/>
<feature type="domain" description="Copper acquisition factor BIM1-like" evidence="9">
    <location>
        <begin position="16"/>
        <end position="153"/>
    </location>
</feature>
<organism evidence="10 11">
    <name type="scientific">Rhizodiscina lignyota</name>
    <dbReference type="NCBI Taxonomy" id="1504668"/>
    <lineage>
        <taxon>Eukaryota</taxon>
        <taxon>Fungi</taxon>
        <taxon>Dikarya</taxon>
        <taxon>Ascomycota</taxon>
        <taxon>Pezizomycotina</taxon>
        <taxon>Dothideomycetes</taxon>
        <taxon>Pleosporomycetidae</taxon>
        <taxon>Aulographales</taxon>
        <taxon>Rhizodiscinaceae</taxon>
        <taxon>Rhizodiscina</taxon>
    </lineage>
</organism>
<keyword evidence="4 8" id="KW-0732">Signal</keyword>
<keyword evidence="7" id="KW-0449">Lipoprotein</keyword>
<dbReference type="Pfam" id="PF20238">
    <property type="entry name" value="BIM1-like_dom"/>
    <property type="match status" value="1"/>
</dbReference>
<keyword evidence="3" id="KW-0336">GPI-anchor</keyword>
<accession>A0A9P4I2D5</accession>
<evidence type="ECO:0000256" key="4">
    <source>
        <dbReference type="ARBA" id="ARBA00022729"/>
    </source>
</evidence>
<dbReference type="InterPro" id="IPR046530">
    <property type="entry name" value="BIM1-like_dom"/>
</dbReference>
<dbReference type="OrthoDB" id="2146436at2759"/>
<evidence type="ECO:0000313" key="11">
    <source>
        <dbReference type="Proteomes" id="UP000799772"/>
    </source>
</evidence>
<evidence type="ECO:0000259" key="9">
    <source>
        <dbReference type="Pfam" id="PF20238"/>
    </source>
</evidence>
<comment type="caution">
    <text evidence="10">The sequence shown here is derived from an EMBL/GenBank/DDBJ whole genome shotgun (WGS) entry which is preliminary data.</text>
</comment>
<dbReference type="PANTHER" id="PTHR34992">
    <property type="entry name" value="HYPHAL ANASTAMOSIS-7 PROTEIN"/>
    <property type="match status" value="1"/>
</dbReference>
<evidence type="ECO:0000256" key="2">
    <source>
        <dbReference type="ARBA" id="ARBA00022475"/>
    </source>
</evidence>
<evidence type="ECO:0000256" key="3">
    <source>
        <dbReference type="ARBA" id="ARBA00022622"/>
    </source>
</evidence>
<feature type="non-terminal residue" evidence="10">
    <location>
        <position position="201"/>
    </location>
</feature>
<gene>
    <name evidence="10" type="ORF">NA57DRAFT_47271</name>
</gene>
<evidence type="ECO:0000256" key="8">
    <source>
        <dbReference type="SAM" id="SignalP"/>
    </source>
</evidence>
<comment type="subcellular location">
    <subcellularLocation>
        <location evidence="1">Cell membrane</location>
        <topology evidence="1">Lipid-anchor</topology>
        <topology evidence="1">GPI-anchor</topology>
    </subcellularLocation>
</comment>
<dbReference type="Proteomes" id="UP000799772">
    <property type="component" value="Unassembled WGS sequence"/>
</dbReference>
<dbReference type="CDD" id="cd21176">
    <property type="entry name" value="LPMO_auxiliary-like"/>
    <property type="match status" value="1"/>
</dbReference>
<keyword evidence="2" id="KW-1003">Cell membrane</keyword>
<keyword evidence="5" id="KW-0472">Membrane</keyword>
<evidence type="ECO:0000256" key="7">
    <source>
        <dbReference type="ARBA" id="ARBA00023288"/>
    </source>
</evidence>
<dbReference type="InterPro" id="IPR046936">
    <property type="entry name" value="BIM1-like"/>
</dbReference>
<dbReference type="PANTHER" id="PTHR34992:SF1">
    <property type="entry name" value="COPPER ACQUISITION FACTOR BIM1-LIKE DOMAIN-CONTAINING PROTEIN"/>
    <property type="match status" value="1"/>
</dbReference>
<evidence type="ECO:0000256" key="5">
    <source>
        <dbReference type="ARBA" id="ARBA00023136"/>
    </source>
</evidence>
<feature type="chain" id="PRO_5040311010" description="Copper acquisition factor BIM1-like domain-containing protein" evidence="8">
    <location>
        <begin position="18"/>
        <end position="201"/>
    </location>
</feature>
<feature type="signal peptide" evidence="8">
    <location>
        <begin position="1"/>
        <end position="17"/>
    </location>
</feature>
<protein>
    <recommendedName>
        <fullName evidence="9">Copper acquisition factor BIM1-like domain-containing protein</fullName>
    </recommendedName>
</protein>
<proteinExistence type="predicted"/>
<name>A0A9P4I2D5_9PEZI</name>
<reference evidence="10" key="1">
    <citation type="journal article" date="2020" name="Stud. Mycol.">
        <title>101 Dothideomycetes genomes: a test case for predicting lifestyles and emergence of pathogens.</title>
        <authorList>
            <person name="Haridas S."/>
            <person name="Albert R."/>
            <person name="Binder M."/>
            <person name="Bloem J."/>
            <person name="Labutti K."/>
            <person name="Salamov A."/>
            <person name="Andreopoulos B."/>
            <person name="Baker S."/>
            <person name="Barry K."/>
            <person name="Bills G."/>
            <person name="Bluhm B."/>
            <person name="Cannon C."/>
            <person name="Castanera R."/>
            <person name="Culley D."/>
            <person name="Daum C."/>
            <person name="Ezra D."/>
            <person name="Gonzalez J."/>
            <person name="Henrissat B."/>
            <person name="Kuo A."/>
            <person name="Liang C."/>
            <person name="Lipzen A."/>
            <person name="Lutzoni F."/>
            <person name="Magnuson J."/>
            <person name="Mondo S."/>
            <person name="Nolan M."/>
            <person name="Ohm R."/>
            <person name="Pangilinan J."/>
            <person name="Park H.-J."/>
            <person name="Ramirez L."/>
            <person name="Alfaro M."/>
            <person name="Sun H."/>
            <person name="Tritt A."/>
            <person name="Yoshinaga Y."/>
            <person name="Zwiers L.-H."/>
            <person name="Turgeon B."/>
            <person name="Goodwin S."/>
            <person name="Spatafora J."/>
            <person name="Crous P."/>
            <person name="Grigoriev I."/>
        </authorList>
    </citation>
    <scope>NUCLEOTIDE SEQUENCE</scope>
    <source>
        <strain evidence="10">CBS 133067</strain>
    </source>
</reference>
<dbReference type="EMBL" id="ML978136">
    <property type="protein sequence ID" value="KAF2093756.1"/>
    <property type="molecule type" value="Genomic_DNA"/>
</dbReference>
<dbReference type="GO" id="GO:0005886">
    <property type="term" value="C:plasma membrane"/>
    <property type="evidence" value="ECO:0007669"/>
    <property type="project" value="UniProtKB-SubCell"/>
</dbReference>
<evidence type="ECO:0000313" key="10">
    <source>
        <dbReference type="EMBL" id="KAF2093756.1"/>
    </source>
</evidence>
<keyword evidence="11" id="KW-1185">Reference proteome</keyword>
<evidence type="ECO:0000256" key="1">
    <source>
        <dbReference type="ARBA" id="ARBA00004609"/>
    </source>
</evidence>
<keyword evidence="6" id="KW-0325">Glycoprotein</keyword>
<sequence>MLTRIAAVVIFAALGSANFQLNFPESTGYDAQTESTGPCGGVAVNLQMSNMTFFDVDGASIYVTSEHQITDYLFRATLDNSLEKGWTDVFPVIQQHGIGDFCLPSVSMPSNFNGQTGVFQVIANTSTGMFFQCAVVMFQPGKAKPQGACRNGSSVFAEYITNDVSLNSIARQSSETFMSSSMSTSTSALASSMSSMSGMSI</sequence>
<evidence type="ECO:0000256" key="6">
    <source>
        <dbReference type="ARBA" id="ARBA00023180"/>
    </source>
</evidence>
<dbReference type="GO" id="GO:0098552">
    <property type="term" value="C:side of membrane"/>
    <property type="evidence" value="ECO:0007669"/>
    <property type="project" value="UniProtKB-KW"/>
</dbReference>